<evidence type="ECO:0000313" key="1">
    <source>
        <dbReference type="EMBL" id="GAA0170565.1"/>
    </source>
</evidence>
<dbReference type="AlphaFoldDB" id="A0AAV3R3X1"/>
<sequence>MANNDVPIAAKVITYGGIDIAFSPYGAYWRNIRKVFVRDMLCNQNLEATYNFRKIEVRKTIQLIYTKIGEKIDIGDLV</sequence>
<dbReference type="GO" id="GO:0016705">
    <property type="term" value="F:oxidoreductase activity, acting on paired donors, with incorporation or reduction of molecular oxygen"/>
    <property type="evidence" value="ECO:0007669"/>
    <property type="project" value="InterPro"/>
</dbReference>
<proteinExistence type="predicted"/>
<reference evidence="1 2" key="1">
    <citation type="submission" date="2024-01" db="EMBL/GenBank/DDBJ databases">
        <title>The complete chloroplast genome sequence of Lithospermum erythrorhizon: insights into the phylogenetic relationship among Boraginaceae species and the maternal lineages of purple gromwells.</title>
        <authorList>
            <person name="Okada T."/>
            <person name="Watanabe K."/>
        </authorList>
    </citation>
    <scope>NUCLEOTIDE SEQUENCE [LARGE SCALE GENOMIC DNA]</scope>
</reference>
<protein>
    <recommendedName>
        <fullName evidence="3">Cytochrome P450</fullName>
    </recommendedName>
</protein>
<organism evidence="1 2">
    <name type="scientific">Lithospermum erythrorhizon</name>
    <name type="common">Purple gromwell</name>
    <name type="synonym">Lithospermum officinale var. erythrorhizon</name>
    <dbReference type="NCBI Taxonomy" id="34254"/>
    <lineage>
        <taxon>Eukaryota</taxon>
        <taxon>Viridiplantae</taxon>
        <taxon>Streptophyta</taxon>
        <taxon>Embryophyta</taxon>
        <taxon>Tracheophyta</taxon>
        <taxon>Spermatophyta</taxon>
        <taxon>Magnoliopsida</taxon>
        <taxon>eudicotyledons</taxon>
        <taxon>Gunneridae</taxon>
        <taxon>Pentapetalae</taxon>
        <taxon>asterids</taxon>
        <taxon>lamiids</taxon>
        <taxon>Boraginales</taxon>
        <taxon>Boraginaceae</taxon>
        <taxon>Boraginoideae</taxon>
        <taxon>Lithospermeae</taxon>
        <taxon>Lithospermum</taxon>
    </lineage>
</organism>
<name>A0AAV3R3X1_LITER</name>
<evidence type="ECO:0008006" key="3">
    <source>
        <dbReference type="Google" id="ProtNLM"/>
    </source>
</evidence>
<dbReference type="Gene3D" id="1.20.930.50">
    <property type="match status" value="1"/>
</dbReference>
<comment type="caution">
    <text evidence="1">The sequence shown here is derived from an EMBL/GenBank/DDBJ whole genome shotgun (WGS) entry which is preliminary data.</text>
</comment>
<dbReference type="PANTHER" id="PTHR47951:SF7">
    <property type="entry name" value="FLAVONOID 3',5'-HYDROXYLASE-LIKE ISOFORM X1"/>
    <property type="match status" value="1"/>
</dbReference>
<dbReference type="SUPFAM" id="SSF48264">
    <property type="entry name" value="Cytochrome P450"/>
    <property type="match status" value="1"/>
</dbReference>
<dbReference type="GO" id="GO:0004497">
    <property type="term" value="F:monooxygenase activity"/>
    <property type="evidence" value="ECO:0007669"/>
    <property type="project" value="InterPro"/>
</dbReference>
<dbReference type="EMBL" id="BAABME010007296">
    <property type="protein sequence ID" value="GAA0170565.1"/>
    <property type="molecule type" value="Genomic_DNA"/>
</dbReference>
<dbReference type="PANTHER" id="PTHR47951">
    <property type="entry name" value="OS08G0547900 PROTEIN"/>
    <property type="match status" value="1"/>
</dbReference>
<gene>
    <name evidence="1" type="ORF">LIER_24795</name>
</gene>
<accession>A0AAV3R3X1</accession>
<dbReference type="Proteomes" id="UP001454036">
    <property type="component" value="Unassembled WGS sequence"/>
</dbReference>
<dbReference type="GO" id="GO:0020037">
    <property type="term" value="F:heme binding"/>
    <property type="evidence" value="ECO:0007669"/>
    <property type="project" value="InterPro"/>
</dbReference>
<dbReference type="GO" id="GO:0005506">
    <property type="term" value="F:iron ion binding"/>
    <property type="evidence" value="ECO:0007669"/>
    <property type="project" value="InterPro"/>
</dbReference>
<evidence type="ECO:0000313" key="2">
    <source>
        <dbReference type="Proteomes" id="UP001454036"/>
    </source>
</evidence>
<keyword evidence="2" id="KW-1185">Reference proteome</keyword>
<dbReference type="InterPro" id="IPR036396">
    <property type="entry name" value="Cyt_P450_sf"/>
</dbReference>